<dbReference type="Gene3D" id="3.40.50.180">
    <property type="entry name" value="Methylesterase CheB, C-terminal domain"/>
    <property type="match status" value="1"/>
</dbReference>
<evidence type="ECO:0000256" key="3">
    <source>
        <dbReference type="ARBA" id="ARBA00048267"/>
    </source>
</evidence>
<keyword evidence="1 4" id="KW-0378">Hydrolase</keyword>
<dbReference type="CDD" id="cd16433">
    <property type="entry name" value="CheB"/>
    <property type="match status" value="1"/>
</dbReference>
<feature type="active site" evidence="4">
    <location>
        <position position="138"/>
    </location>
</feature>
<evidence type="ECO:0000256" key="4">
    <source>
        <dbReference type="PROSITE-ProRule" id="PRU00050"/>
    </source>
</evidence>
<comment type="caution">
    <text evidence="6">The sequence shown here is derived from an EMBL/GenBank/DDBJ whole genome shotgun (WGS) entry which is preliminary data.</text>
</comment>
<dbReference type="InterPro" id="IPR000673">
    <property type="entry name" value="Sig_transdc_resp-reg_Me-estase"/>
</dbReference>
<name>A0ABT0YFX7_9ACTN</name>
<dbReference type="InterPro" id="IPR035909">
    <property type="entry name" value="CheB_C"/>
</dbReference>
<evidence type="ECO:0000256" key="1">
    <source>
        <dbReference type="ARBA" id="ARBA00022801"/>
    </source>
</evidence>
<dbReference type="PROSITE" id="PS50122">
    <property type="entry name" value="CHEB"/>
    <property type="match status" value="1"/>
</dbReference>
<organism evidence="6 7">
    <name type="scientific">Paractinoplanes hotanensis</name>
    <dbReference type="NCBI Taxonomy" id="2906497"/>
    <lineage>
        <taxon>Bacteria</taxon>
        <taxon>Bacillati</taxon>
        <taxon>Actinomycetota</taxon>
        <taxon>Actinomycetes</taxon>
        <taxon>Micromonosporales</taxon>
        <taxon>Micromonosporaceae</taxon>
        <taxon>Paractinoplanes</taxon>
    </lineage>
</organism>
<dbReference type="EMBL" id="JAMQOL010000081">
    <property type="protein sequence ID" value="MCM4084660.1"/>
    <property type="molecule type" value="Genomic_DNA"/>
</dbReference>
<dbReference type="PANTHER" id="PTHR42872:SF6">
    <property type="entry name" value="PROTEIN-GLUTAMATE METHYLESTERASE_PROTEIN-GLUTAMINE GLUTAMINASE"/>
    <property type="match status" value="1"/>
</dbReference>
<sequence>MPSDAASQVPYIVGLACSAGGLDALTRILSDLPTDFPAAVVVLQHQHPSSSAMLAPLLARRSALPVLEARDYEPIRPGTVVVAPAGHHTLVRPDLRLALIDSGDHPPYRPSADLLFVSMALSVGRRAVAVVLSGYGNDGATVVASDASSSAVFVMPAATIARDETVDYVIPVEGIAAALIDITKAAAPT</sequence>
<evidence type="ECO:0000256" key="2">
    <source>
        <dbReference type="ARBA" id="ARBA00039140"/>
    </source>
</evidence>
<dbReference type="EC" id="3.1.1.61" evidence="2"/>
<reference evidence="6 7" key="1">
    <citation type="submission" date="2022-06" db="EMBL/GenBank/DDBJ databases">
        <title>Actinoplanes abujensis sp. nov., isolated from Nigerian arid soil.</title>
        <authorList>
            <person name="Ding P."/>
        </authorList>
    </citation>
    <scope>NUCLEOTIDE SEQUENCE [LARGE SCALE GENOMIC DNA]</scope>
    <source>
        <strain evidence="7">TRM88002</strain>
    </source>
</reference>
<evidence type="ECO:0000259" key="5">
    <source>
        <dbReference type="PROSITE" id="PS50122"/>
    </source>
</evidence>
<keyword evidence="7" id="KW-1185">Reference proteome</keyword>
<accession>A0ABT0YFX7</accession>
<dbReference type="PANTHER" id="PTHR42872">
    <property type="entry name" value="PROTEIN-GLUTAMATE METHYLESTERASE/PROTEIN-GLUTAMINE GLUTAMINASE"/>
    <property type="match status" value="1"/>
</dbReference>
<keyword evidence="4" id="KW-0145">Chemotaxis</keyword>
<protein>
    <recommendedName>
        <fullName evidence="2">protein-glutamate methylesterase</fullName>
        <ecNumber evidence="2">3.1.1.61</ecNumber>
    </recommendedName>
</protein>
<dbReference type="SUPFAM" id="SSF52738">
    <property type="entry name" value="Methylesterase CheB, C-terminal domain"/>
    <property type="match status" value="1"/>
</dbReference>
<feature type="domain" description="CheB-type methylesterase" evidence="5">
    <location>
        <begin position="2"/>
        <end position="169"/>
    </location>
</feature>
<gene>
    <name evidence="6" type="ORF">LXN57_44740</name>
</gene>
<feature type="active site" evidence="4">
    <location>
        <position position="45"/>
    </location>
</feature>
<dbReference type="Pfam" id="PF01339">
    <property type="entry name" value="CheB_methylest"/>
    <property type="match status" value="1"/>
</dbReference>
<comment type="catalytic activity">
    <reaction evidence="3">
        <text>[protein]-L-glutamate 5-O-methyl ester + H2O = L-glutamyl-[protein] + methanol + H(+)</text>
        <dbReference type="Rhea" id="RHEA:23236"/>
        <dbReference type="Rhea" id="RHEA-COMP:10208"/>
        <dbReference type="Rhea" id="RHEA-COMP:10311"/>
        <dbReference type="ChEBI" id="CHEBI:15377"/>
        <dbReference type="ChEBI" id="CHEBI:15378"/>
        <dbReference type="ChEBI" id="CHEBI:17790"/>
        <dbReference type="ChEBI" id="CHEBI:29973"/>
        <dbReference type="ChEBI" id="CHEBI:82795"/>
        <dbReference type="EC" id="3.1.1.61"/>
    </reaction>
</comment>
<dbReference type="RefSeq" id="WP_251804406.1">
    <property type="nucleotide sequence ID" value="NZ_JAMQOL010000081.1"/>
</dbReference>
<evidence type="ECO:0000313" key="7">
    <source>
        <dbReference type="Proteomes" id="UP001523216"/>
    </source>
</evidence>
<dbReference type="Proteomes" id="UP001523216">
    <property type="component" value="Unassembled WGS sequence"/>
</dbReference>
<evidence type="ECO:0000313" key="6">
    <source>
        <dbReference type="EMBL" id="MCM4084660.1"/>
    </source>
</evidence>
<proteinExistence type="predicted"/>
<feature type="active site" evidence="4">
    <location>
        <position position="18"/>
    </location>
</feature>